<dbReference type="Pfam" id="PF03171">
    <property type="entry name" value="2OG-FeII_Oxy"/>
    <property type="match status" value="1"/>
</dbReference>
<keyword evidence="3" id="KW-0560">Oxidoreductase</keyword>
<evidence type="ECO:0000256" key="1">
    <source>
        <dbReference type="ARBA" id="ARBA00004792"/>
    </source>
</evidence>
<dbReference type="Pfam" id="PF14226">
    <property type="entry name" value="DIOX_N"/>
    <property type="match status" value="1"/>
</dbReference>
<feature type="domain" description="Fe2OG dioxygenase" evidence="4">
    <location>
        <begin position="180"/>
        <end position="290"/>
    </location>
</feature>
<dbReference type="RefSeq" id="WP_345643067.1">
    <property type="nucleotide sequence ID" value="NZ_BAABEP010000006.1"/>
</dbReference>
<dbReference type="InterPro" id="IPR050231">
    <property type="entry name" value="Iron_ascorbate_oxido_reductase"/>
</dbReference>
<keyword evidence="3" id="KW-0408">Iron</keyword>
<name>A0ABP7EIV9_9ACTN</name>
<evidence type="ECO:0000256" key="2">
    <source>
        <dbReference type="ARBA" id="ARBA00023194"/>
    </source>
</evidence>
<comment type="pathway">
    <text evidence="1">Antibiotic biosynthesis.</text>
</comment>
<proteinExistence type="inferred from homology"/>
<evidence type="ECO:0000313" key="6">
    <source>
        <dbReference type="Proteomes" id="UP001499884"/>
    </source>
</evidence>
<evidence type="ECO:0000313" key="5">
    <source>
        <dbReference type="EMBL" id="GAA3719200.1"/>
    </source>
</evidence>
<keyword evidence="2" id="KW-0045">Antibiotic biosynthesis</keyword>
<evidence type="ECO:0000259" key="4">
    <source>
        <dbReference type="PROSITE" id="PS51471"/>
    </source>
</evidence>
<dbReference type="InterPro" id="IPR044861">
    <property type="entry name" value="IPNS-like_FE2OG_OXY"/>
</dbReference>
<comment type="caution">
    <text evidence="5">The sequence shown here is derived from an EMBL/GenBank/DDBJ whole genome shotgun (WGS) entry which is preliminary data.</text>
</comment>
<gene>
    <name evidence="5" type="ORF">GCM10023082_15860</name>
</gene>
<comment type="similarity">
    <text evidence="3">Belongs to the iron/ascorbate-dependent oxidoreductase family.</text>
</comment>
<dbReference type="InterPro" id="IPR026992">
    <property type="entry name" value="DIOX_N"/>
</dbReference>
<protein>
    <submittedName>
        <fullName evidence="5">2-oxoglutarate and iron-dependent oxygenase domain-containing protein</fullName>
    </submittedName>
</protein>
<accession>A0ABP7EIV9</accession>
<evidence type="ECO:0000256" key="3">
    <source>
        <dbReference type="RuleBase" id="RU003682"/>
    </source>
</evidence>
<dbReference type="PRINTS" id="PR00682">
    <property type="entry name" value="IPNSYNTHASE"/>
</dbReference>
<dbReference type="Proteomes" id="UP001499884">
    <property type="component" value="Unassembled WGS sequence"/>
</dbReference>
<reference evidence="6" key="1">
    <citation type="journal article" date="2019" name="Int. J. Syst. Evol. Microbiol.">
        <title>The Global Catalogue of Microorganisms (GCM) 10K type strain sequencing project: providing services to taxonomists for standard genome sequencing and annotation.</title>
        <authorList>
            <consortium name="The Broad Institute Genomics Platform"/>
            <consortium name="The Broad Institute Genome Sequencing Center for Infectious Disease"/>
            <person name="Wu L."/>
            <person name="Ma J."/>
        </authorList>
    </citation>
    <scope>NUCLEOTIDE SEQUENCE [LARGE SCALE GENOMIC DNA]</scope>
    <source>
        <strain evidence="6">JCM 30846</strain>
    </source>
</reference>
<dbReference type="PROSITE" id="PS51471">
    <property type="entry name" value="FE2OG_OXY"/>
    <property type="match status" value="1"/>
</dbReference>
<organism evidence="5 6">
    <name type="scientific">Streptomyces tremellae</name>
    <dbReference type="NCBI Taxonomy" id="1124239"/>
    <lineage>
        <taxon>Bacteria</taxon>
        <taxon>Bacillati</taxon>
        <taxon>Actinomycetota</taxon>
        <taxon>Actinomycetes</taxon>
        <taxon>Kitasatosporales</taxon>
        <taxon>Streptomycetaceae</taxon>
        <taxon>Streptomyces</taxon>
    </lineage>
</organism>
<dbReference type="InterPro" id="IPR027443">
    <property type="entry name" value="IPNS-like_sf"/>
</dbReference>
<keyword evidence="3" id="KW-0479">Metal-binding</keyword>
<dbReference type="SUPFAM" id="SSF51197">
    <property type="entry name" value="Clavaminate synthase-like"/>
    <property type="match status" value="1"/>
</dbReference>
<dbReference type="EMBL" id="BAABEP010000006">
    <property type="protein sequence ID" value="GAA3719200.1"/>
    <property type="molecule type" value="Genomic_DNA"/>
</dbReference>
<keyword evidence="6" id="KW-1185">Reference proteome</keyword>
<dbReference type="PANTHER" id="PTHR47990">
    <property type="entry name" value="2-OXOGLUTARATE (2OG) AND FE(II)-DEPENDENT OXYGENASE SUPERFAMILY PROTEIN-RELATED"/>
    <property type="match status" value="1"/>
</dbReference>
<sequence length="333" mass="36301">MKSAIPTVDLRAWHTASPQERRAVAAALDRALRETGMFLLEGHGVPREAMDELRARGREFFALPHEAKAPYAIGAPYESGWLEMHPGGGVGVPREEGEAPHAEPDLHESFYAGPAYRSGDEAADRYNYPPNRWPDPVLPALRPAVEAYTGHMQRVAHSLNVLFAEVLGLPEDFFSRRAAHATWTQNVSWYPSLTSVGEVASGQLRNGPHTDLGAFTILSRQQGVGGLQAWNEADGWFAPPYHPDALVVNLGDLMEQWTDGRWRALLHRVLAPSPSAPDEELLSLVFFFESDPDTLIEPLAPPVGGGAGLEPVVSRRSVLAKLGVHPDAASTHA</sequence>
<dbReference type="InterPro" id="IPR005123">
    <property type="entry name" value="Oxoglu/Fe-dep_dioxygenase_dom"/>
</dbReference>
<dbReference type="Gene3D" id="2.60.120.330">
    <property type="entry name" value="B-lactam Antibiotic, Isopenicillin N Synthase, Chain"/>
    <property type="match status" value="1"/>
</dbReference>